<dbReference type="Gene3D" id="2.60.120.10">
    <property type="entry name" value="Jelly Rolls"/>
    <property type="match status" value="1"/>
</dbReference>
<gene>
    <name evidence="5" type="ORF">M5X19_28755</name>
</gene>
<dbReference type="InterPro" id="IPR009057">
    <property type="entry name" value="Homeodomain-like_sf"/>
</dbReference>
<dbReference type="PANTHER" id="PTHR43280">
    <property type="entry name" value="ARAC-FAMILY TRANSCRIPTIONAL REGULATOR"/>
    <property type="match status" value="1"/>
</dbReference>
<evidence type="ECO:0000313" key="5">
    <source>
        <dbReference type="EMBL" id="MCY9696861.1"/>
    </source>
</evidence>
<keyword evidence="2" id="KW-0238">DNA-binding</keyword>
<organism evidence="5 6">
    <name type="scientific">Paenibacillus alginolyticus</name>
    <dbReference type="NCBI Taxonomy" id="59839"/>
    <lineage>
        <taxon>Bacteria</taxon>
        <taxon>Bacillati</taxon>
        <taxon>Bacillota</taxon>
        <taxon>Bacilli</taxon>
        <taxon>Bacillales</taxon>
        <taxon>Paenibacillaceae</taxon>
        <taxon>Paenibacillus</taxon>
    </lineage>
</organism>
<dbReference type="InterPro" id="IPR018060">
    <property type="entry name" value="HTH_AraC"/>
</dbReference>
<sequence>MTIKRSIIETPGDQYFLPELPLYVNRVHESFEMLQHKHDFIEISYVAEGSGAHYIDNTSLPVSKGDLFFLPVGVSHVFRPSSFAQKNNLVVYNCIFTQEWLNQLFHLQLSGSKDDFNVLFMQATERAAWLSFKERNGEFQPLFERLHFEFSAHRSGFMTILQTCVAQLLVYMYRSKMDFTPEASKANLQDLDSLLIYIRGHCSSPISLKEAAARLSISERQLHRQLKKHTGMSFMEFVQHARIEACCQLLRTNDHKISDVAASVGYQDMKFFNHLFKKITGITPSQFRQQHR</sequence>
<evidence type="ECO:0000256" key="3">
    <source>
        <dbReference type="ARBA" id="ARBA00023163"/>
    </source>
</evidence>
<dbReference type="SMART" id="SM00342">
    <property type="entry name" value="HTH_ARAC"/>
    <property type="match status" value="1"/>
</dbReference>
<dbReference type="InterPro" id="IPR037923">
    <property type="entry name" value="HTH-like"/>
</dbReference>
<evidence type="ECO:0000256" key="2">
    <source>
        <dbReference type="ARBA" id="ARBA00023125"/>
    </source>
</evidence>
<dbReference type="PRINTS" id="PR00032">
    <property type="entry name" value="HTHARAC"/>
</dbReference>
<accession>A0ABT4GL86</accession>
<keyword evidence="6" id="KW-1185">Reference proteome</keyword>
<evidence type="ECO:0000313" key="6">
    <source>
        <dbReference type="Proteomes" id="UP001527099"/>
    </source>
</evidence>
<dbReference type="Gene3D" id="1.10.10.60">
    <property type="entry name" value="Homeodomain-like"/>
    <property type="match status" value="2"/>
</dbReference>
<dbReference type="SUPFAM" id="SSF46689">
    <property type="entry name" value="Homeodomain-like"/>
    <property type="match status" value="2"/>
</dbReference>
<dbReference type="Pfam" id="PF02311">
    <property type="entry name" value="AraC_binding"/>
    <property type="match status" value="1"/>
</dbReference>
<proteinExistence type="predicted"/>
<reference evidence="5 6" key="1">
    <citation type="submission" date="2022-05" db="EMBL/GenBank/DDBJ databases">
        <title>Genome Sequencing of Bee-Associated Microbes.</title>
        <authorList>
            <person name="Dunlap C."/>
        </authorList>
    </citation>
    <scope>NUCLEOTIDE SEQUENCE [LARGE SCALE GENOMIC DNA]</scope>
    <source>
        <strain evidence="5 6">NRRL B-14421</strain>
    </source>
</reference>
<evidence type="ECO:0000259" key="4">
    <source>
        <dbReference type="PROSITE" id="PS01124"/>
    </source>
</evidence>
<dbReference type="InterPro" id="IPR020449">
    <property type="entry name" value="Tscrpt_reg_AraC-type_HTH"/>
</dbReference>
<dbReference type="InterPro" id="IPR014710">
    <property type="entry name" value="RmlC-like_jellyroll"/>
</dbReference>
<protein>
    <submittedName>
        <fullName evidence="5">AraC family transcriptional regulator</fullName>
    </submittedName>
</protein>
<comment type="caution">
    <text evidence="5">The sequence shown here is derived from an EMBL/GenBank/DDBJ whole genome shotgun (WGS) entry which is preliminary data.</text>
</comment>
<dbReference type="InterPro" id="IPR003313">
    <property type="entry name" value="AraC-bd"/>
</dbReference>
<keyword evidence="3" id="KW-0804">Transcription</keyword>
<dbReference type="Pfam" id="PF12833">
    <property type="entry name" value="HTH_18"/>
    <property type="match status" value="1"/>
</dbReference>
<evidence type="ECO:0000256" key="1">
    <source>
        <dbReference type="ARBA" id="ARBA00023015"/>
    </source>
</evidence>
<name>A0ABT4GL86_9BACL</name>
<dbReference type="Proteomes" id="UP001527099">
    <property type="component" value="Unassembled WGS sequence"/>
</dbReference>
<feature type="domain" description="HTH araC/xylS-type" evidence="4">
    <location>
        <begin position="192"/>
        <end position="290"/>
    </location>
</feature>
<keyword evidence="1" id="KW-0805">Transcription regulation</keyword>
<dbReference type="PROSITE" id="PS01124">
    <property type="entry name" value="HTH_ARAC_FAMILY_2"/>
    <property type="match status" value="1"/>
</dbReference>
<dbReference type="EMBL" id="JAMDMX010000112">
    <property type="protein sequence ID" value="MCY9696861.1"/>
    <property type="molecule type" value="Genomic_DNA"/>
</dbReference>
<dbReference type="PANTHER" id="PTHR43280:SF28">
    <property type="entry name" value="HTH-TYPE TRANSCRIPTIONAL ACTIVATOR RHAS"/>
    <property type="match status" value="1"/>
</dbReference>
<dbReference type="RefSeq" id="WP_268617836.1">
    <property type="nucleotide sequence ID" value="NZ_JAMDMX010000112.1"/>
</dbReference>
<dbReference type="SUPFAM" id="SSF51215">
    <property type="entry name" value="Regulatory protein AraC"/>
    <property type="match status" value="1"/>
</dbReference>